<dbReference type="InterPro" id="IPR029060">
    <property type="entry name" value="PIN-like_dom_sf"/>
</dbReference>
<reference evidence="2 3" key="1">
    <citation type="submission" date="2019-03" db="EMBL/GenBank/DDBJ databases">
        <title>Genomic Encyclopedia of Type Strains, Phase IV (KMG-IV): sequencing the most valuable type-strain genomes for metagenomic binning, comparative biology and taxonomic classification.</title>
        <authorList>
            <person name="Goeker M."/>
        </authorList>
    </citation>
    <scope>NUCLEOTIDE SEQUENCE [LARGE SCALE GENOMIC DNA]</scope>
    <source>
        <strain evidence="2 3">DSM 13587</strain>
    </source>
</reference>
<sequence length="136" mass="14982">MSANKVFFDTNVLLYLLSADHGKADRTESLLARGGVISVQVLNEFAAVASRKLGLSYLEIRDVLEPIRLLCRIDPMLIETHDSGLRVAERYGFSLYDSLIVAAALIAGCDTLYSEDMQDGQIIDGHLVIRNPFLPA</sequence>
<dbReference type="AlphaFoldDB" id="A0A4R3N0P7"/>
<comment type="caution">
    <text evidence="2">The sequence shown here is derived from an EMBL/GenBank/DDBJ whole genome shotgun (WGS) entry which is preliminary data.</text>
</comment>
<keyword evidence="3" id="KW-1185">Reference proteome</keyword>
<dbReference type="CDD" id="cd18692">
    <property type="entry name" value="PIN_VapC-like"/>
    <property type="match status" value="1"/>
</dbReference>
<dbReference type="Pfam" id="PF01850">
    <property type="entry name" value="PIN"/>
    <property type="match status" value="1"/>
</dbReference>
<name>A0A4R3N0P7_9GAMM</name>
<dbReference type="InterPro" id="IPR002716">
    <property type="entry name" value="PIN_dom"/>
</dbReference>
<dbReference type="PANTHER" id="PTHR38826:SF5">
    <property type="entry name" value="RIBONUCLEASE VAPC13"/>
    <property type="match status" value="1"/>
</dbReference>
<dbReference type="PANTHER" id="PTHR38826">
    <property type="entry name" value="RIBONUCLEASE VAPC13"/>
    <property type="match status" value="1"/>
</dbReference>
<proteinExistence type="predicted"/>
<evidence type="ECO:0000313" key="3">
    <source>
        <dbReference type="Proteomes" id="UP000295717"/>
    </source>
</evidence>
<dbReference type="RefSeq" id="WP_132977578.1">
    <property type="nucleotide sequence ID" value="NZ_SMAO01000006.1"/>
</dbReference>
<feature type="domain" description="PIN" evidence="1">
    <location>
        <begin position="6"/>
        <end position="116"/>
    </location>
</feature>
<dbReference type="OrthoDB" id="9792015at2"/>
<dbReference type="EMBL" id="SMAO01000006">
    <property type="protein sequence ID" value="TCT20179.1"/>
    <property type="molecule type" value="Genomic_DNA"/>
</dbReference>
<dbReference type="Proteomes" id="UP000295717">
    <property type="component" value="Unassembled WGS sequence"/>
</dbReference>
<accession>A0A4R3N0P7</accession>
<gene>
    <name evidence="2" type="ORF">EDC35_106106</name>
</gene>
<protein>
    <submittedName>
        <fullName evidence="2">Putative nucleic acid-binding protein</fullName>
    </submittedName>
</protein>
<evidence type="ECO:0000259" key="1">
    <source>
        <dbReference type="Pfam" id="PF01850"/>
    </source>
</evidence>
<evidence type="ECO:0000313" key="2">
    <source>
        <dbReference type="EMBL" id="TCT20179.1"/>
    </source>
</evidence>
<dbReference type="Gene3D" id="3.40.50.1010">
    <property type="entry name" value="5'-nuclease"/>
    <property type="match status" value="1"/>
</dbReference>
<dbReference type="SUPFAM" id="SSF88723">
    <property type="entry name" value="PIN domain-like"/>
    <property type="match status" value="1"/>
</dbReference>
<dbReference type="InterPro" id="IPR052106">
    <property type="entry name" value="PINc/VapC_TA"/>
</dbReference>
<organism evidence="2 3">
    <name type="scientific">Thiobaca trueperi</name>
    <dbReference type="NCBI Taxonomy" id="127458"/>
    <lineage>
        <taxon>Bacteria</taxon>
        <taxon>Pseudomonadati</taxon>
        <taxon>Pseudomonadota</taxon>
        <taxon>Gammaproteobacteria</taxon>
        <taxon>Chromatiales</taxon>
        <taxon>Chromatiaceae</taxon>
        <taxon>Thiobaca</taxon>
    </lineage>
</organism>